<evidence type="ECO:0000313" key="12">
    <source>
        <dbReference type="Proteomes" id="UP000638043"/>
    </source>
</evidence>
<keyword evidence="3" id="KW-0337">GPI-anchor biosynthesis</keyword>
<keyword evidence="7" id="KW-0256">Endoplasmic reticulum</keyword>
<evidence type="ECO:0000256" key="7">
    <source>
        <dbReference type="ARBA" id="ARBA00022824"/>
    </source>
</evidence>
<keyword evidence="5" id="KW-0808">Transferase</keyword>
<dbReference type="PANTHER" id="PTHR12468">
    <property type="entry name" value="GPI MANNOSYLTRANSFERASE 2"/>
    <property type="match status" value="1"/>
</dbReference>
<organism evidence="11 12">
    <name type="scientific">Microbacterium nanhaiense</name>
    <dbReference type="NCBI Taxonomy" id="1301026"/>
    <lineage>
        <taxon>Bacteria</taxon>
        <taxon>Bacillati</taxon>
        <taxon>Actinomycetota</taxon>
        <taxon>Actinomycetes</taxon>
        <taxon>Micrococcales</taxon>
        <taxon>Microbacteriaceae</taxon>
        <taxon>Microbacterium</taxon>
    </lineage>
</organism>
<gene>
    <name evidence="11" type="ORF">GCM10010910_01910</name>
</gene>
<feature type="transmembrane region" description="Helical" evidence="10">
    <location>
        <begin position="317"/>
        <end position="336"/>
    </location>
</feature>
<feature type="transmembrane region" description="Helical" evidence="10">
    <location>
        <begin position="160"/>
        <end position="180"/>
    </location>
</feature>
<evidence type="ECO:0000256" key="10">
    <source>
        <dbReference type="SAM" id="Phobius"/>
    </source>
</evidence>
<evidence type="ECO:0000256" key="9">
    <source>
        <dbReference type="ARBA" id="ARBA00023136"/>
    </source>
</evidence>
<evidence type="ECO:0000256" key="4">
    <source>
        <dbReference type="ARBA" id="ARBA00022676"/>
    </source>
</evidence>
<evidence type="ECO:0000256" key="3">
    <source>
        <dbReference type="ARBA" id="ARBA00022502"/>
    </source>
</evidence>
<comment type="subcellular location">
    <subcellularLocation>
        <location evidence="1">Endoplasmic reticulum membrane</location>
        <topology evidence="1">Multi-pass membrane protein</topology>
    </subcellularLocation>
</comment>
<evidence type="ECO:0000256" key="8">
    <source>
        <dbReference type="ARBA" id="ARBA00022989"/>
    </source>
</evidence>
<feature type="transmembrane region" description="Helical" evidence="10">
    <location>
        <begin position="20"/>
        <end position="45"/>
    </location>
</feature>
<keyword evidence="4" id="KW-0328">Glycosyltransferase</keyword>
<proteinExistence type="predicted"/>
<feature type="transmembrane region" description="Helical" evidence="10">
    <location>
        <begin position="246"/>
        <end position="266"/>
    </location>
</feature>
<dbReference type="PANTHER" id="PTHR12468:SF2">
    <property type="entry name" value="GPI MANNOSYLTRANSFERASE 2"/>
    <property type="match status" value="1"/>
</dbReference>
<feature type="transmembrane region" description="Helical" evidence="10">
    <location>
        <begin position="393"/>
        <end position="411"/>
    </location>
</feature>
<evidence type="ECO:0000256" key="1">
    <source>
        <dbReference type="ARBA" id="ARBA00004477"/>
    </source>
</evidence>
<evidence type="ECO:0000256" key="2">
    <source>
        <dbReference type="ARBA" id="ARBA00004687"/>
    </source>
</evidence>
<name>A0ABQ2MXK5_9MICO</name>
<protein>
    <recommendedName>
        <fullName evidence="13">Integral membrane protein</fullName>
    </recommendedName>
</protein>
<dbReference type="Proteomes" id="UP000638043">
    <property type="component" value="Unassembled WGS sequence"/>
</dbReference>
<reference evidence="12" key="1">
    <citation type="journal article" date="2019" name="Int. J. Syst. Evol. Microbiol.">
        <title>The Global Catalogue of Microorganisms (GCM) 10K type strain sequencing project: providing services to taxonomists for standard genome sequencing and annotation.</title>
        <authorList>
            <consortium name="The Broad Institute Genomics Platform"/>
            <consortium name="The Broad Institute Genome Sequencing Center for Infectious Disease"/>
            <person name="Wu L."/>
            <person name="Ma J."/>
        </authorList>
    </citation>
    <scope>NUCLEOTIDE SEQUENCE [LARGE SCALE GENOMIC DNA]</scope>
    <source>
        <strain evidence="12">CGMCC 4.7181</strain>
    </source>
</reference>
<evidence type="ECO:0000256" key="5">
    <source>
        <dbReference type="ARBA" id="ARBA00022679"/>
    </source>
</evidence>
<keyword evidence="8 10" id="KW-1133">Transmembrane helix</keyword>
<feature type="transmembrane region" description="Helical" evidence="10">
    <location>
        <begin position="200"/>
        <end position="225"/>
    </location>
</feature>
<accession>A0ABQ2MXK5</accession>
<sequence>MAERALTRPRRHVLVTLPVWARVLVVYLAARIVTTLLIALSSALAPDDGRHGANPTMLDYIVAWDAAWYREIALNGYPSEIPVDGHGQAQQNAWAFMPVYPWAARILAALVPGAGFGSEDVWAVANAWALAAALISLVAGYFACWGIHTLLVDRLGRISALWGVAFVAFGPLSLMFQVGYAEAAFLALAVWSLVAIRREAWWSLYLTIPVMAFTRPGELALPLTIALYGLWRIRHRAERPIHRAEVVHILATGALGSLLGFAWPMIANAVTRNPDAYFETELSWRRGWVGEHSGFIPGEGWIQGAEAWAGIWGVPHLYGYLLLALVAACAVGLFFLPSVRALGIETKLWGASYLVYAALVIFPQSSVLRLLMPLAPLAAGALAAPRLLRSSRILILVALTALQFWWTHAMYGMGNTFYLIP</sequence>
<dbReference type="InterPro" id="IPR007315">
    <property type="entry name" value="PIG-V/Gpi18"/>
</dbReference>
<evidence type="ECO:0000313" key="11">
    <source>
        <dbReference type="EMBL" id="GGO59293.1"/>
    </source>
</evidence>
<keyword evidence="9 10" id="KW-0472">Membrane</keyword>
<evidence type="ECO:0000256" key="6">
    <source>
        <dbReference type="ARBA" id="ARBA00022692"/>
    </source>
</evidence>
<keyword evidence="6 10" id="KW-0812">Transmembrane</keyword>
<dbReference type="RefSeq" id="WP_188699513.1">
    <property type="nucleotide sequence ID" value="NZ_BMMQ01000001.1"/>
</dbReference>
<feature type="transmembrane region" description="Helical" evidence="10">
    <location>
        <begin position="127"/>
        <end position="148"/>
    </location>
</feature>
<evidence type="ECO:0008006" key="13">
    <source>
        <dbReference type="Google" id="ProtNLM"/>
    </source>
</evidence>
<comment type="caution">
    <text evidence="11">The sequence shown here is derived from an EMBL/GenBank/DDBJ whole genome shotgun (WGS) entry which is preliminary data.</text>
</comment>
<feature type="transmembrane region" description="Helical" evidence="10">
    <location>
        <begin position="348"/>
        <end position="364"/>
    </location>
</feature>
<keyword evidence="12" id="KW-1185">Reference proteome</keyword>
<dbReference type="EMBL" id="BMMQ01000001">
    <property type="protein sequence ID" value="GGO59293.1"/>
    <property type="molecule type" value="Genomic_DNA"/>
</dbReference>
<comment type="pathway">
    <text evidence="2">Glycolipid biosynthesis; glycosylphosphatidylinositol-anchor biosynthesis.</text>
</comment>